<sequence>MLPLLGVLLAAFPALTNRLASAQTADVLKSHNDCANTGQNLQEKLLTPALLRAGRFGLLFRIPVDAGVGPNIPHNLSGAQIYAQPLYLAGTPLPDGRRRNVLFVATEHDSVYAFDADSGETLWKRTDFVDGQTRQPFFGNSDLQPEIGVTGTPVIDPATGTLYVVVLTMENGGLTPSDYHQRLYALDCATGANKFAPGFPVEITATSTGTEGRPDTGPITFRPDLENQRCGLVLNAGKVYIAWASHQDKGPYHGWVIACDARTGAVRAALNDSPSVAQFGAGIWQSGGSPSIDTAGNVYVSTGNGVFDAPTGNWGECFLKLNGETLNVKDYFCPFNHVGLDRGDADLGTSGMLLLPDDVGSAKHRHLMFSGGKVGMLSLVDRDALGGFDAAANKVVQEIEVPADGDGNTSKQWYGLYSVPAYFHGAVYYLRTGEYLKRVPIANGRLEESQTVSNTSLRFGFPGATPSVSADGADNGVVWVTESYYPTGLNMRDHADPGRMRLHAYDAATLEELYSSGDTAPTIDGVVYRNFMKFNPPTITNGRVYVATAGSILVYGVKSPALGIDVTADVKIKRGKIKVDKATGRMTQTVTLTNVGAATLPSPVSLALDSLSAGVRLTLESGSGNGATSASGQAGVFYHNFPALAPKQSVSAVLTFLPFPPRGPKTATVDYTPRVLAGGEAR</sequence>
<evidence type="ECO:0000313" key="2">
    <source>
        <dbReference type="EMBL" id="BDI32517.1"/>
    </source>
</evidence>
<organism evidence="2 3">
    <name type="scientific">Capsulimonas corticalis</name>
    <dbReference type="NCBI Taxonomy" id="2219043"/>
    <lineage>
        <taxon>Bacteria</taxon>
        <taxon>Bacillati</taxon>
        <taxon>Armatimonadota</taxon>
        <taxon>Armatimonadia</taxon>
        <taxon>Capsulimonadales</taxon>
        <taxon>Capsulimonadaceae</taxon>
        <taxon>Capsulimonas</taxon>
    </lineage>
</organism>
<dbReference type="EMBL" id="AP025739">
    <property type="protein sequence ID" value="BDI32517.1"/>
    <property type="molecule type" value="Genomic_DNA"/>
</dbReference>
<dbReference type="Pfam" id="PF13360">
    <property type="entry name" value="PQQ_2"/>
    <property type="match status" value="1"/>
</dbReference>
<dbReference type="Proteomes" id="UP000287394">
    <property type="component" value="Chromosome"/>
</dbReference>
<dbReference type="SMART" id="SM00564">
    <property type="entry name" value="PQQ"/>
    <property type="match status" value="2"/>
</dbReference>
<dbReference type="RefSeq" id="WP_165864644.1">
    <property type="nucleotide sequence ID" value="NZ_AP025739.1"/>
</dbReference>
<keyword evidence="3" id="KW-1185">Reference proteome</keyword>
<protein>
    <recommendedName>
        <fullName evidence="1">Pyrrolo-quinoline quinone repeat domain-containing protein</fullName>
    </recommendedName>
</protein>
<dbReference type="SUPFAM" id="SSF50998">
    <property type="entry name" value="Quinoprotein alcohol dehydrogenase-like"/>
    <property type="match status" value="1"/>
</dbReference>
<dbReference type="PANTHER" id="PTHR34512:SF30">
    <property type="entry name" value="OUTER MEMBRANE PROTEIN ASSEMBLY FACTOR BAMB"/>
    <property type="match status" value="1"/>
</dbReference>
<gene>
    <name evidence="2" type="ORF">CCAX7_45680</name>
</gene>
<evidence type="ECO:0000313" key="3">
    <source>
        <dbReference type="Proteomes" id="UP000287394"/>
    </source>
</evidence>
<dbReference type="InterPro" id="IPR015943">
    <property type="entry name" value="WD40/YVTN_repeat-like_dom_sf"/>
</dbReference>
<accession>A0A402D612</accession>
<dbReference type="InterPro" id="IPR002372">
    <property type="entry name" value="PQQ_rpt_dom"/>
</dbReference>
<dbReference type="Gene3D" id="2.130.10.10">
    <property type="entry name" value="YVTN repeat-like/Quinoprotein amine dehydrogenase"/>
    <property type="match status" value="1"/>
</dbReference>
<dbReference type="KEGG" id="ccot:CCAX7_45680"/>
<dbReference type="InterPro" id="IPR018391">
    <property type="entry name" value="PQQ_b-propeller_rpt"/>
</dbReference>
<dbReference type="PANTHER" id="PTHR34512">
    <property type="entry name" value="CELL SURFACE PROTEIN"/>
    <property type="match status" value="1"/>
</dbReference>
<reference evidence="2 3" key="1">
    <citation type="journal article" date="2019" name="Int. J. Syst. Evol. Microbiol.">
        <title>Capsulimonas corticalis gen. nov., sp. nov., an aerobic capsulated bacterium, of a novel bacterial order, Capsulimonadales ord. nov., of the class Armatimonadia of the phylum Armatimonadetes.</title>
        <authorList>
            <person name="Li J."/>
            <person name="Kudo C."/>
            <person name="Tonouchi A."/>
        </authorList>
    </citation>
    <scope>NUCLEOTIDE SEQUENCE [LARGE SCALE GENOMIC DNA]</scope>
    <source>
        <strain evidence="2 3">AX-7</strain>
    </source>
</reference>
<dbReference type="InterPro" id="IPR011047">
    <property type="entry name" value="Quinoprotein_ADH-like_sf"/>
</dbReference>
<name>A0A402D612_9BACT</name>
<feature type="domain" description="Pyrrolo-quinoline quinone repeat" evidence="1">
    <location>
        <begin position="98"/>
        <end position="314"/>
    </location>
</feature>
<dbReference type="AlphaFoldDB" id="A0A402D612"/>
<proteinExistence type="predicted"/>
<evidence type="ECO:0000259" key="1">
    <source>
        <dbReference type="Pfam" id="PF13360"/>
    </source>
</evidence>